<feature type="region of interest" description="Disordered" evidence="2">
    <location>
        <begin position="36"/>
        <end position="94"/>
    </location>
</feature>
<dbReference type="OrthoDB" id="10646801at2759"/>
<feature type="compositionally biased region" description="Polar residues" evidence="2">
    <location>
        <begin position="41"/>
        <end position="69"/>
    </location>
</feature>
<evidence type="ECO:0000256" key="1">
    <source>
        <dbReference type="SAM" id="Coils"/>
    </source>
</evidence>
<sequence>MNDNVVTKDCIVVAHHTDIPVAMARKNLSNLIGSVVDNTGRDGQQQSKTSTPSKAIKNRSSLSFLTPQKQAADKAVAATGSAPRTEGSRPSSSAVAAAKQVGLTASTGTAAIVAKSSVLQTSDRHPRKRPYDQASPPSEQKQKPEYARRGAPPEYINQSDCEIMSIHSSDTDTSDSDKPLVEGQKKRFWEAQRGQIQSLTQQLSDSRATCSKVTQEKNDTTELAIYLKELVDDMRKQLDDKDRRYEALEATVADPQQNEEAYQQAAATRITSLERENRFLSEMNSNVEIRYGQLQGRKKELQDKYNQTVFDHNSLKGRFEELQGKNNQLQGEIARLKHRDEAWQRLWDARIDMEDKWRSDLMEIAEEMYVSRGRGGTHP</sequence>
<keyword evidence="4" id="KW-1185">Reference proteome</keyword>
<dbReference type="AlphaFoldDB" id="A0A2P5HQH6"/>
<reference evidence="3" key="1">
    <citation type="submission" date="2017-09" db="EMBL/GenBank/DDBJ databases">
        <title>Polyketide synthases of a Diaporthe helianthi virulent isolate.</title>
        <authorList>
            <person name="Baroncelli R."/>
        </authorList>
    </citation>
    <scope>NUCLEOTIDE SEQUENCE [LARGE SCALE GENOMIC DNA]</scope>
    <source>
        <strain evidence="3">7/96</strain>
    </source>
</reference>
<evidence type="ECO:0000313" key="3">
    <source>
        <dbReference type="EMBL" id="POS72497.1"/>
    </source>
</evidence>
<gene>
    <name evidence="3" type="ORF">DHEL01_v209105</name>
</gene>
<dbReference type="InParanoid" id="A0A2P5HQH6"/>
<comment type="caution">
    <text evidence="3">The sequence shown here is derived from an EMBL/GenBank/DDBJ whole genome shotgun (WGS) entry which is preliminary data.</text>
</comment>
<dbReference type="Proteomes" id="UP000094444">
    <property type="component" value="Unassembled WGS sequence"/>
</dbReference>
<accession>A0A2P5HQH6</accession>
<feature type="region of interest" description="Disordered" evidence="2">
    <location>
        <begin position="116"/>
        <end position="158"/>
    </location>
</feature>
<protein>
    <submittedName>
        <fullName evidence="3">Uncharacterized protein</fullName>
    </submittedName>
</protein>
<dbReference type="EMBL" id="MAVT02000987">
    <property type="protein sequence ID" value="POS72497.1"/>
    <property type="molecule type" value="Genomic_DNA"/>
</dbReference>
<organism evidence="3 4">
    <name type="scientific">Diaporthe helianthi</name>
    <dbReference type="NCBI Taxonomy" id="158607"/>
    <lineage>
        <taxon>Eukaryota</taxon>
        <taxon>Fungi</taxon>
        <taxon>Dikarya</taxon>
        <taxon>Ascomycota</taxon>
        <taxon>Pezizomycotina</taxon>
        <taxon>Sordariomycetes</taxon>
        <taxon>Sordariomycetidae</taxon>
        <taxon>Diaporthales</taxon>
        <taxon>Diaporthaceae</taxon>
        <taxon>Diaporthe</taxon>
    </lineage>
</organism>
<evidence type="ECO:0000256" key="2">
    <source>
        <dbReference type="SAM" id="MobiDB-lite"/>
    </source>
</evidence>
<proteinExistence type="predicted"/>
<keyword evidence="1" id="KW-0175">Coiled coil</keyword>
<dbReference type="Gene3D" id="1.10.287.1490">
    <property type="match status" value="1"/>
</dbReference>
<name>A0A2P5HQH6_DIAHE</name>
<evidence type="ECO:0000313" key="4">
    <source>
        <dbReference type="Proteomes" id="UP000094444"/>
    </source>
</evidence>
<feature type="coiled-coil region" evidence="1">
    <location>
        <begin position="231"/>
        <end position="339"/>
    </location>
</feature>